<feature type="region of interest" description="Disordered" evidence="1">
    <location>
        <begin position="37"/>
        <end position="72"/>
    </location>
</feature>
<keyword evidence="4" id="KW-1185">Reference proteome</keyword>
<accession>A0A840NH53</accession>
<dbReference type="SUPFAM" id="SSF51126">
    <property type="entry name" value="Pectin lyase-like"/>
    <property type="match status" value="1"/>
</dbReference>
<keyword evidence="2" id="KW-0732">Signal</keyword>
<protein>
    <recommendedName>
        <fullName evidence="5">Coagulation factor 5/8 type domain-containing protein</fullName>
    </recommendedName>
</protein>
<evidence type="ECO:0008006" key="5">
    <source>
        <dbReference type="Google" id="ProtNLM"/>
    </source>
</evidence>
<evidence type="ECO:0000256" key="1">
    <source>
        <dbReference type="SAM" id="MobiDB-lite"/>
    </source>
</evidence>
<sequence length="603" mass="64481">MKIFGRTETRPRQAVMALATASAVAAGLVTVTAAGAEPQAPAPQPAQAVRDTDPKNPDLGPNTYIATPSTPAGELQGKLDEIAERQHTNQFGPERDAVLFQPGDYNADVNLGFNTQVAGLGMSPDDVNLNGHVRVEADWLGEGNATQNFWRSAENLAVTPPSGEIERWAVSQAAPYRRMHMRGQMQLWNGYDGWASGGYIADSKIDGLVESGSQQQFLTRNSELAGGWSGSVWNMMFTGTVGAPAQHFPDPSHTNVPETPKLREKPFLNIGEDGNYNVFVPALRENTQGVSWANGAPEGEQISLADFYVAKEGDNAATINAALAEGKHLLFSPGVYHLDDTIKVDNPNTVVLGIGMASLVPDTGKPAMSVADVDGVKLAGLFIDAGEQNSPALMTLGEEDANASHAENPTQLSDVFFRIGGPWAGKATTTLDINSNDVLLDHSWLWRGDHGEGVGWDVNTAETGLIVDGDNVTAHGLFVEHYQKNNVVWNGNGGRTYFFQNEFPYDPPDQAAWGGDGGWAAYKVADDVTDHEAWGLGSYCFFDTNPAVTAPRSFEVPVNPGVKMHDLVSVSLGGTGTINKVINDQGDTANADNQISYVPEYGG</sequence>
<dbReference type="InterPro" id="IPR059186">
    <property type="entry name" value="SACTE_4363"/>
</dbReference>
<dbReference type="Proteomes" id="UP000580474">
    <property type="component" value="Unassembled WGS sequence"/>
</dbReference>
<comment type="caution">
    <text evidence="3">The sequence shown here is derived from an EMBL/GenBank/DDBJ whole genome shotgun (WGS) entry which is preliminary data.</text>
</comment>
<dbReference type="RefSeq" id="WP_184479898.1">
    <property type="nucleotide sequence ID" value="NZ_JACHIV010000001.1"/>
</dbReference>
<dbReference type="CDD" id="cd23669">
    <property type="entry name" value="GH55_SacteLam55A-like"/>
    <property type="match status" value="1"/>
</dbReference>
<evidence type="ECO:0000313" key="3">
    <source>
        <dbReference type="EMBL" id="MBB5070351.1"/>
    </source>
</evidence>
<dbReference type="EMBL" id="JACHIV010000001">
    <property type="protein sequence ID" value="MBB5070351.1"/>
    <property type="molecule type" value="Genomic_DNA"/>
</dbReference>
<dbReference type="InterPro" id="IPR012334">
    <property type="entry name" value="Pectin_lyas_fold"/>
</dbReference>
<dbReference type="InterPro" id="IPR011050">
    <property type="entry name" value="Pectin_lyase_fold/virulence"/>
</dbReference>
<gene>
    <name evidence="3" type="ORF">BJ969_003439</name>
</gene>
<reference evidence="3 4" key="1">
    <citation type="submission" date="2020-08" db="EMBL/GenBank/DDBJ databases">
        <title>Sequencing the genomes of 1000 actinobacteria strains.</title>
        <authorList>
            <person name="Klenk H.-P."/>
        </authorList>
    </citation>
    <scope>NUCLEOTIDE SEQUENCE [LARGE SCALE GENOMIC DNA]</scope>
    <source>
        <strain evidence="3 4">DSM 45582</strain>
    </source>
</reference>
<evidence type="ECO:0000313" key="4">
    <source>
        <dbReference type="Proteomes" id="UP000580474"/>
    </source>
</evidence>
<dbReference type="Gene3D" id="2.160.20.10">
    <property type="entry name" value="Single-stranded right-handed beta-helix, Pectin lyase-like"/>
    <property type="match status" value="1"/>
</dbReference>
<dbReference type="AlphaFoldDB" id="A0A840NH53"/>
<feature type="chain" id="PRO_5038458651" description="Coagulation factor 5/8 type domain-containing protein" evidence="2">
    <location>
        <begin position="37"/>
        <end position="603"/>
    </location>
</feature>
<proteinExistence type="predicted"/>
<name>A0A840NH53_9PSEU</name>
<evidence type="ECO:0000256" key="2">
    <source>
        <dbReference type="SAM" id="SignalP"/>
    </source>
</evidence>
<organism evidence="3 4">
    <name type="scientific">Saccharopolyspora gloriosae</name>
    <dbReference type="NCBI Taxonomy" id="455344"/>
    <lineage>
        <taxon>Bacteria</taxon>
        <taxon>Bacillati</taxon>
        <taxon>Actinomycetota</taxon>
        <taxon>Actinomycetes</taxon>
        <taxon>Pseudonocardiales</taxon>
        <taxon>Pseudonocardiaceae</taxon>
        <taxon>Saccharopolyspora</taxon>
    </lineage>
</organism>
<feature type="signal peptide" evidence="2">
    <location>
        <begin position="1"/>
        <end position="36"/>
    </location>
</feature>